<keyword evidence="3" id="KW-1185">Reference proteome</keyword>
<comment type="caution">
    <text evidence="2">The sequence shown here is derived from an EMBL/GenBank/DDBJ whole genome shotgun (WGS) entry which is preliminary data.</text>
</comment>
<accession>I0YMF1</accession>
<dbReference type="OrthoDB" id="10437425at2759"/>
<evidence type="ECO:0008006" key="4">
    <source>
        <dbReference type="Google" id="ProtNLM"/>
    </source>
</evidence>
<dbReference type="KEGG" id="csl:COCSUDRAFT_44435"/>
<gene>
    <name evidence="2" type="ORF">COCSUDRAFT_44435</name>
</gene>
<dbReference type="Proteomes" id="UP000007264">
    <property type="component" value="Unassembled WGS sequence"/>
</dbReference>
<dbReference type="GeneID" id="17037542"/>
<proteinExistence type="predicted"/>
<evidence type="ECO:0000313" key="3">
    <source>
        <dbReference type="Proteomes" id="UP000007264"/>
    </source>
</evidence>
<dbReference type="RefSeq" id="XP_005644114.1">
    <property type="nucleotide sequence ID" value="XM_005644057.1"/>
</dbReference>
<feature type="signal peptide" evidence="1">
    <location>
        <begin position="1"/>
        <end position="23"/>
    </location>
</feature>
<dbReference type="EMBL" id="AGSI01000018">
    <property type="protein sequence ID" value="EIE19570.1"/>
    <property type="molecule type" value="Genomic_DNA"/>
</dbReference>
<reference evidence="2 3" key="1">
    <citation type="journal article" date="2012" name="Genome Biol.">
        <title>The genome of the polar eukaryotic microalga coccomyxa subellipsoidea reveals traits of cold adaptation.</title>
        <authorList>
            <person name="Blanc G."/>
            <person name="Agarkova I."/>
            <person name="Grimwood J."/>
            <person name="Kuo A."/>
            <person name="Brueggeman A."/>
            <person name="Dunigan D."/>
            <person name="Gurnon J."/>
            <person name="Ladunga I."/>
            <person name="Lindquist E."/>
            <person name="Lucas S."/>
            <person name="Pangilinan J."/>
            <person name="Proschold T."/>
            <person name="Salamov A."/>
            <person name="Schmutz J."/>
            <person name="Weeks D."/>
            <person name="Yamada T."/>
            <person name="Claverie J.M."/>
            <person name="Grigoriev I."/>
            <person name="Van Etten J."/>
            <person name="Lomsadze A."/>
            <person name="Borodovsky M."/>
        </authorList>
    </citation>
    <scope>NUCLEOTIDE SEQUENCE [LARGE SCALE GENOMIC DNA]</scope>
    <source>
        <strain evidence="2 3">C-169</strain>
    </source>
</reference>
<sequence>MKFFHTGMLSLVLCTAMLLGALAADSRRHLVQAPAADCVTRLTSLAADCSAQIASITSLGQNIPADATDDQIKAQLAGQPLPDAKCCATAGNFITGGCRCDPQVLTIVQGQNINPASLKTLVKATQLSCNNAGIVDTCK</sequence>
<organism evidence="2 3">
    <name type="scientific">Coccomyxa subellipsoidea (strain C-169)</name>
    <name type="common">Green microalga</name>
    <dbReference type="NCBI Taxonomy" id="574566"/>
    <lineage>
        <taxon>Eukaryota</taxon>
        <taxon>Viridiplantae</taxon>
        <taxon>Chlorophyta</taxon>
        <taxon>core chlorophytes</taxon>
        <taxon>Trebouxiophyceae</taxon>
        <taxon>Trebouxiophyceae incertae sedis</taxon>
        <taxon>Coccomyxaceae</taxon>
        <taxon>Coccomyxa</taxon>
        <taxon>Coccomyxa subellipsoidea</taxon>
    </lineage>
</organism>
<dbReference type="AlphaFoldDB" id="I0YMF1"/>
<evidence type="ECO:0000256" key="1">
    <source>
        <dbReference type="SAM" id="SignalP"/>
    </source>
</evidence>
<feature type="chain" id="PRO_5003636313" description="Bifunctional inhibitor/plant lipid transfer protein/seed storage helical domain-containing protein" evidence="1">
    <location>
        <begin position="24"/>
        <end position="139"/>
    </location>
</feature>
<evidence type="ECO:0000313" key="2">
    <source>
        <dbReference type="EMBL" id="EIE19570.1"/>
    </source>
</evidence>
<keyword evidence="1" id="KW-0732">Signal</keyword>
<protein>
    <recommendedName>
        <fullName evidence="4">Bifunctional inhibitor/plant lipid transfer protein/seed storage helical domain-containing protein</fullName>
    </recommendedName>
</protein>
<name>I0YMF1_COCSC</name>